<gene>
    <name evidence="5" type="ORF">HAND00432_LOCUS25362</name>
</gene>
<dbReference type="InterPro" id="IPR015353">
    <property type="entry name" value="Rubisco_LSMT_subst-bd"/>
</dbReference>
<name>A0A7S1HAA9_HEMAN</name>
<proteinExistence type="predicted"/>
<evidence type="ECO:0000259" key="4">
    <source>
        <dbReference type="Pfam" id="PF09273"/>
    </source>
</evidence>
<evidence type="ECO:0000313" key="5">
    <source>
        <dbReference type="EMBL" id="CAD8974360.1"/>
    </source>
</evidence>
<dbReference type="InterPro" id="IPR046341">
    <property type="entry name" value="SET_dom_sf"/>
</dbReference>
<organism evidence="5">
    <name type="scientific">Hemiselmis andersenii</name>
    <name type="common">Cryptophyte alga</name>
    <dbReference type="NCBI Taxonomy" id="464988"/>
    <lineage>
        <taxon>Eukaryota</taxon>
        <taxon>Cryptophyceae</taxon>
        <taxon>Cryptomonadales</taxon>
        <taxon>Hemiselmidaceae</taxon>
        <taxon>Hemiselmis</taxon>
    </lineage>
</organism>
<dbReference type="SUPFAM" id="SSF81822">
    <property type="entry name" value="RuBisCo LSMT C-terminal, substrate-binding domain"/>
    <property type="match status" value="1"/>
</dbReference>
<keyword evidence="1" id="KW-0489">Methyltransferase</keyword>
<evidence type="ECO:0000256" key="3">
    <source>
        <dbReference type="ARBA" id="ARBA00022691"/>
    </source>
</evidence>
<keyword evidence="3" id="KW-0949">S-adenosyl-L-methionine</keyword>
<dbReference type="InterPro" id="IPR050600">
    <property type="entry name" value="SETD3_SETD6_MTase"/>
</dbReference>
<evidence type="ECO:0000256" key="1">
    <source>
        <dbReference type="ARBA" id="ARBA00022603"/>
    </source>
</evidence>
<feature type="domain" description="Rubisco LSMT substrate-binding" evidence="4">
    <location>
        <begin position="291"/>
        <end position="402"/>
    </location>
</feature>
<dbReference type="PANTHER" id="PTHR13271">
    <property type="entry name" value="UNCHARACTERIZED PUTATIVE METHYLTRANSFERASE"/>
    <property type="match status" value="1"/>
</dbReference>
<protein>
    <recommendedName>
        <fullName evidence="4">Rubisco LSMT substrate-binding domain-containing protein</fullName>
    </recommendedName>
</protein>
<dbReference type="SUPFAM" id="SSF82199">
    <property type="entry name" value="SET domain"/>
    <property type="match status" value="1"/>
</dbReference>
<dbReference type="Gene3D" id="3.90.1410.10">
    <property type="entry name" value="set domain protein methyltransferase, domain 1"/>
    <property type="match status" value="1"/>
</dbReference>
<reference evidence="5" key="1">
    <citation type="submission" date="2021-01" db="EMBL/GenBank/DDBJ databases">
        <authorList>
            <person name="Corre E."/>
            <person name="Pelletier E."/>
            <person name="Niang G."/>
            <person name="Scheremetjew M."/>
            <person name="Finn R."/>
            <person name="Kale V."/>
            <person name="Holt S."/>
            <person name="Cochrane G."/>
            <person name="Meng A."/>
            <person name="Brown T."/>
            <person name="Cohen L."/>
        </authorList>
    </citation>
    <scope>NUCLEOTIDE SEQUENCE</scope>
    <source>
        <strain evidence="5">CCMP644</strain>
    </source>
</reference>
<dbReference type="Gene3D" id="3.90.1420.10">
    <property type="entry name" value="Rubisco LSMT, substrate-binding domain"/>
    <property type="match status" value="1"/>
</dbReference>
<dbReference type="CDD" id="cd10527">
    <property type="entry name" value="SET_LSMT"/>
    <property type="match status" value="1"/>
</dbReference>
<keyword evidence="2" id="KW-0808">Transferase</keyword>
<dbReference type="GO" id="GO:0032259">
    <property type="term" value="P:methylation"/>
    <property type="evidence" value="ECO:0007669"/>
    <property type="project" value="UniProtKB-KW"/>
</dbReference>
<dbReference type="GO" id="GO:0016279">
    <property type="term" value="F:protein-lysine N-methyltransferase activity"/>
    <property type="evidence" value="ECO:0007669"/>
    <property type="project" value="TreeGrafter"/>
</dbReference>
<dbReference type="InterPro" id="IPR036464">
    <property type="entry name" value="Rubisco_LSMT_subst-bd_sf"/>
</dbReference>
<dbReference type="Pfam" id="PF09273">
    <property type="entry name" value="Rubis-subs-bind"/>
    <property type="match status" value="1"/>
</dbReference>
<evidence type="ECO:0000256" key="2">
    <source>
        <dbReference type="ARBA" id="ARBA00022679"/>
    </source>
</evidence>
<dbReference type="AlphaFoldDB" id="A0A7S1HAA9"/>
<sequence>MMRWAKDKEGLMRWAKEKGAKSDKAELVKLPEGGGLSLVVSEDIAEGELVLSIPANLLFPSLVSKTSLSSAMLRNADNSTIGRVSALCIYLMGERLDPESFWAPWISSLPDTFRHALSYKDEEMEMFQASAFKELRQRKITNLRSEYESIIKPLVDAQDFAAPEVPKGVTAAQFGFDAFEWAYSVITTRAVFPGLLSDKERIGEVPVVLLGPLTDALKHGESTVSISFDGEGQEARFTAIAPIAKGDAVSVGCGLTSNLELLANRGSLVAANRNNFVLIKFQLDMDADIHASAKQAMMRQLNLTNPMTYIVRSGEMPQGLLSSLRIQSLSPTEFTSYHKALESPVSLDNEWRAYRLLISSCNAILGLYKTSVEEDEALLGAGGGLTARAQAAVSLRRQEKLIYDSVKAWAHDAWSSLLYAGASTSE</sequence>
<dbReference type="EMBL" id="HBFX01042182">
    <property type="protein sequence ID" value="CAD8974360.1"/>
    <property type="molecule type" value="Transcribed_RNA"/>
</dbReference>
<dbReference type="PANTHER" id="PTHR13271:SF151">
    <property type="entry name" value="SET DOMAIN-CONTAINING PROTEIN 4"/>
    <property type="match status" value="1"/>
</dbReference>
<accession>A0A7S1HAA9</accession>